<feature type="domain" description="Glycosyltransferase 2-like" evidence="1">
    <location>
        <begin position="5"/>
        <end position="128"/>
    </location>
</feature>
<dbReference type="InterPro" id="IPR050834">
    <property type="entry name" value="Glycosyltransf_2"/>
</dbReference>
<keyword evidence="3" id="KW-1185">Reference proteome</keyword>
<reference evidence="2" key="1">
    <citation type="submission" date="2023-06" db="EMBL/GenBank/DDBJ databases">
        <authorList>
            <person name="Jiang Y."/>
            <person name="Liu Q."/>
        </authorList>
    </citation>
    <scope>NUCLEOTIDE SEQUENCE</scope>
    <source>
        <strain evidence="2">CGMCC 1.12090</strain>
    </source>
</reference>
<dbReference type="Gene3D" id="3.90.550.10">
    <property type="entry name" value="Spore Coat Polysaccharide Biosynthesis Protein SpsA, Chain A"/>
    <property type="match status" value="1"/>
</dbReference>
<keyword evidence="2" id="KW-0808">Transferase</keyword>
<dbReference type="RefSeq" id="WP_301803209.1">
    <property type="nucleotide sequence ID" value="NZ_JAUJZH010000001.1"/>
</dbReference>
<name>A0ABT8RYL9_9BURK</name>
<dbReference type="InterPro" id="IPR029044">
    <property type="entry name" value="Nucleotide-diphossugar_trans"/>
</dbReference>
<dbReference type="PANTHER" id="PTHR43685">
    <property type="entry name" value="GLYCOSYLTRANSFERASE"/>
    <property type="match status" value="1"/>
</dbReference>
<protein>
    <submittedName>
        <fullName evidence="2">Glycosyltransferase</fullName>
        <ecNumber evidence="2">2.4.-.-</ecNumber>
    </submittedName>
</protein>
<evidence type="ECO:0000313" key="3">
    <source>
        <dbReference type="Proteomes" id="UP001169027"/>
    </source>
</evidence>
<dbReference type="EC" id="2.4.-.-" evidence="2"/>
<sequence length="290" mass="31681">MPEFSVIIPCFNQAHLLPKAIESALEQARDVDLEVIVIDDGSPDDASEVASRYAGVTVIRQTNAGLCAARNRGILSSTGRFLLFLDSDDYLRPGMLAAAARGFARGDEIAVVHGYADVVDEGGEKIIGESGGQDLSGDAFHSLLRSSFGPPVTFVVRREILMRVGFFDVSLRSCEDWDLWLRVAGAGGKFWLAPDMRSVYRVVPGSMSKNVETMWRTGSTVLRKHAKLHPGCGTCREARDGGLSWLSLFLRPSLRNLLRTPAGAIKALGILLRNPGLLGRQLAWQLRQVF</sequence>
<dbReference type="Proteomes" id="UP001169027">
    <property type="component" value="Unassembled WGS sequence"/>
</dbReference>
<gene>
    <name evidence="2" type="ORF">Q2T77_02390</name>
</gene>
<comment type="caution">
    <text evidence="2">The sequence shown here is derived from an EMBL/GenBank/DDBJ whole genome shotgun (WGS) entry which is preliminary data.</text>
</comment>
<dbReference type="Pfam" id="PF00535">
    <property type="entry name" value="Glycos_transf_2"/>
    <property type="match status" value="1"/>
</dbReference>
<proteinExistence type="predicted"/>
<accession>A0ABT8RYL9</accession>
<organism evidence="2 3">
    <name type="scientific">Variovorax ginsengisoli</name>
    <dbReference type="NCBI Taxonomy" id="363844"/>
    <lineage>
        <taxon>Bacteria</taxon>
        <taxon>Pseudomonadati</taxon>
        <taxon>Pseudomonadota</taxon>
        <taxon>Betaproteobacteria</taxon>
        <taxon>Burkholderiales</taxon>
        <taxon>Comamonadaceae</taxon>
        <taxon>Variovorax</taxon>
    </lineage>
</organism>
<keyword evidence="2" id="KW-0328">Glycosyltransferase</keyword>
<dbReference type="PANTHER" id="PTHR43685:SF2">
    <property type="entry name" value="GLYCOSYLTRANSFERASE 2-LIKE DOMAIN-CONTAINING PROTEIN"/>
    <property type="match status" value="1"/>
</dbReference>
<dbReference type="InterPro" id="IPR001173">
    <property type="entry name" value="Glyco_trans_2-like"/>
</dbReference>
<dbReference type="SUPFAM" id="SSF53448">
    <property type="entry name" value="Nucleotide-diphospho-sugar transferases"/>
    <property type="match status" value="1"/>
</dbReference>
<evidence type="ECO:0000259" key="1">
    <source>
        <dbReference type="Pfam" id="PF00535"/>
    </source>
</evidence>
<dbReference type="EMBL" id="JAUKVY010000001">
    <property type="protein sequence ID" value="MDO1531122.1"/>
    <property type="molecule type" value="Genomic_DNA"/>
</dbReference>
<evidence type="ECO:0000313" key="2">
    <source>
        <dbReference type="EMBL" id="MDO1531122.1"/>
    </source>
</evidence>
<dbReference type="GO" id="GO:0016757">
    <property type="term" value="F:glycosyltransferase activity"/>
    <property type="evidence" value="ECO:0007669"/>
    <property type="project" value="UniProtKB-KW"/>
</dbReference>